<dbReference type="InterPro" id="IPR011250">
    <property type="entry name" value="OMP/PagP_B-barrel"/>
</dbReference>
<dbReference type="AlphaFoldDB" id="A0A238L1Z1"/>
<dbReference type="RefSeq" id="WP_141138528.1">
    <property type="nucleotide sequence ID" value="NZ_FXYG01000005.1"/>
</dbReference>
<evidence type="ECO:0000313" key="1">
    <source>
        <dbReference type="EMBL" id="SMX48968.1"/>
    </source>
</evidence>
<protein>
    <recommendedName>
        <fullName evidence="3">Outer membrane protein beta-barrel domain-containing protein</fullName>
    </recommendedName>
</protein>
<keyword evidence="2" id="KW-1185">Reference proteome</keyword>
<evidence type="ECO:0008006" key="3">
    <source>
        <dbReference type="Google" id="ProtNLM"/>
    </source>
</evidence>
<dbReference type="Proteomes" id="UP000202485">
    <property type="component" value="Unassembled WGS sequence"/>
</dbReference>
<dbReference type="SUPFAM" id="SSF56925">
    <property type="entry name" value="OMPA-like"/>
    <property type="match status" value="1"/>
</dbReference>
<reference evidence="2" key="1">
    <citation type="submission" date="2017-05" db="EMBL/GenBank/DDBJ databases">
        <authorList>
            <person name="Rodrigo-Torres L."/>
            <person name="Arahal R. D."/>
            <person name="Lucena T."/>
        </authorList>
    </citation>
    <scope>NUCLEOTIDE SEQUENCE [LARGE SCALE GENOMIC DNA]</scope>
    <source>
        <strain evidence="2">CECT 8715</strain>
    </source>
</reference>
<accession>A0A238L1Z1</accession>
<name>A0A238L1Z1_9RHOB</name>
<gene>
    <name evidence="1" type="ORF">RUA8715_03574</name>
</gene>
<evidence type="ECO:0000313" key="2">
    <source>
        <dbReference type="Proteomes" id="UP000202485"/>
    </source>
</evidence>
<proteinExistence type="predicted"/>
<sequence>MVSTKYVLVLIAFAFTVIAGKLSAQSITLSEDDGDEWQYSLTAYAFVPLETSGTSEIADTEVELDLGISEVFEVLDFTLAGRGEAWRGDWGVIADFYTVKLGPGGTLQSPGGGSLDVGIDIDQHWVSVLGAYRFSRGTYGPKNRRFSWDASAGIRWNSITQKVSADANIDIGPSVGVQNSLGGTETWFEPIVGIRGAYEVADKWSVFGRAEIGGFGVEGDNLQYTLVLAADWQVSSAISLSFGYQYYSINFETERSDGAFVYDISQYGPYLGLTYNF</sequence>
<organism evidence="1 2">
    <name type="scientific">Ruegeria arenilitoris</name>
    <dbReference type="NCBI Taxonomy" id="1173585"/>
    <lineage>
        <taxon>Bacteria</taxon>
        <taxon>Pseudomonadati</taxon>
        <taxon>Pseudomonadota</taxon>
        <taxon>Alphaproteobacteria</taxon>
        <taxon>Rhodobacterales</taxon>
        <taxon>Roseobacteraceae</taxon>
        <taxon>Ruegeria</taxon>
    </lineage>
</organism>
<dbReference type="OrthoDB" id="6555107at2"/>
<dbReference type="EMBL" id="FXYG01000005">
    <property type="protein sequence ID" value="SMX48968.1"/>
    <property type="molecule type" value="Genomic_DNA"/>
</dbReference>